<proteinExistence type="predicted"/>
<comment type="caution">
    <text evidence="1">The sequence shown here is derived from an EMBL/GenBank/DDBJ whole genome shotgun (WGS) entry which is preliminary data.</text>
</comment>
<evidence type="ECO:0008006" key="3">
    <source>
        <dbReference type="Google" id="ProtNLM"/>
    </source>
</evidence>
<evidence type="ECO:0000313" key="2">
    <source>
        <dbReference type="Proteomes" id="UP001343600"/>
    </source>
</evidence>
<name>A0ABU7N1N6_PSEVI</name>
<accession>A0ABU7N1N6</accession>
<dbReference type="RefSeq" id="WP_330512514.1">
    <property type="nucleotide sequence ID" value="NZ_JAZEIH010000002.1"/>
</dbReference>
<organism evidence="1 2">
    <name type="scientific">Pseudomonas viridiflava</name>
    <name type="common">Phytomonas viridiflava</name>
    <dbReference type="NCBI Taxonomy" id="33069"/>
    <lineage>
        <taxon>Bacteria</taxon>
        <taxon>Pseudomonadati</taxon>
        <taxon>Pseudomonadota</taxon>
        <taxon>Gammaproteobacteria</taxon>
        <taxon>Pseudomonadales</taxon>
        <taxon>Pseudomonadaceae</taxon>
        <taxon>Pseudomonas</taxon>
    </lineage>
</organism>
<keyword evidence="2" id="KW-1185">Reference proteome</keyword>
<evidence type="ECO:0000313" key="1">
    <source>
        <dbReference type="EMBL" id="MEE4038843.1"/>
    </source>
</evidence>
<protein>
    <recommendedName>
        <fullName evidence="3">HNH endonuclease 5 domain-containing protein</fullName>
    </recommendedName>
</protein>
<dbReference type="Proteomes" id="UP001343600">
    <property type="component" value="Unassembled WGS sequence"/>
</dbReference>
<reference evidence="1 2" key="1">
    <citation type="submission" date="2024-01" db="EMBL/GenBank/DDBJ databases">
        <title>Characterization of Pseudomonas viridiflava in Georgia, USA.</title>
        <authorList>
            <person name="Zhao M."/>
            <person name="Dutta B."/>
        </authorList>
    </citation>
    <scope>NUCLEOTIDE SEQUENCE [LARGE SCALE GENOMIC DNA]</scope>
    <source>
        <strain evidence="1 2">21GA0539</strain>
    </source>
</reference>
<sequence length="408" mass="45365">MSGQSADPSTLCIYCDRPGPFSDEHAICAGLGADDDRFLLVDMVCRHCNTKVFSNLEREVLRSSPIAIGRSFMQSHGRDRGKHTTAPGIQARKKQIVNESGYPDEVDFGPHSKPIVLPQLKMVGEKEFMSSAENIEDLRSFVSLLANLFQSDQFICVRKRGPEHELRYEAITMLRSGKTFTQADPSSFQDKPPRGCLWLERYDGADARGVNPLATIFRSRNGETILKTSTETVENALNFFACAAEQFSFEVQETKDIVNPIISVQMTVTIGVTERVLAKIGINLLAFYLGREYVSDPRFQGVKSSILKGTPRLVSHLVENDAMNAILSAAPKDHHVFVLSCAEQQDGRLAIVLTAKLYGVSFGMPLAVDAPKPHKAFPVFFLVDYLNHEVKEQSLVEYSEYLCGMDMA</sequence>
<dbReference type="EMBL" id="JAZEIP010000002">
    <property type="protein sequence ID" value="MEE4038843.1"/>
    <property type="molecule type" value="Genomic_DNA"/>
</dbReference>
<gene>
    <name evidence="1" type="ORF">V2I87_01940</name>
</gene>